<feature type="region of interest" description="Disordered" evidence="1">
    <location>
        <begin position="177"/>
        <end position="199"/>
    </location>
</feature>
<keyword evidence="3" id="KW-1185">Reference proteome</keyword>
<dbReference type="EMBL" id="BPLQ01007426">
    <property type="protein sequence ID" value="GIY30069.1"/>
    <property type="molecule type" value="Genomic_DNA"/>
</dbReference>
<dbReference type="AlphaFoldDB" id="A0AAV4SAS8"/>
<feature type="compositionally biased region" description="Basic and acidic residues" evidence="1">
    <location>
        <begin position="190"/>
        <end position="199"/>
    </location>
</feature>
<gene>
    <name evidence="2" type="ORF">CDAR_445371</name>
</gene>
<evidence type="ECO:0000256" key="1">
    <source>
        <dbReference type="SAM" id="MobiDB-lite"/>
    </source>
</evidence>
<evidence type="ECO:0000313" key="3">
    <source>
        <dbReference type="Proteomes" id="UP001054837"/>
    </source>
</evidence>
<evidence type="ECO:0000313" key="2">
    <source>
        <dbReference type="EMBL" id="GIY30069.1"/>
    </source>
</evidence>
<accession>A0AAV4SAS8</accession>
<comment type="caution">
    <text evidence="2">The sequence shown here is derived from an EMBL/GenBank/DDBJ whole genome shotgun (WGS) entry which is preliminary data.</text>
</comment>
<feature type="region of interest" description="Disordered" evidence="1">
    <location>
        <begin position="231"/>
        <end position="259"/>
    </location>
</feature>
<feature type="compositionally biased region" description="Polar residues" evidence="1">
    <location>
        <begin position="239"/>
        <end position="257"/>
    </location>
</feature>
<name>A0AAV4SAS8_9ARAC</name>
<dbReference type="Proteomes" id="UP001054837">
    <property type="component" value="Unassembled WGS sequence"/>
</dbReference>
<reference evidence="2 3" key="1">
    <citation type="submission" date="2021-06" db="EMBL/GenBank/DDBJ databases">
        <title>Caerostris darwini draft genome.</title>
        <authorList>
            <person name="Kono N."/>
            <person name="Arakawa K."/>
        </authorList>
    </citation>
    <scope>NUCLEOTIDE SEQUENCE [LARGE SCALE GENOMIC DNA]</scope>
</reference>
<organism evidence="2 3">
    <name type="scientific">Caerostris darwini</name>
    <dbReference type="NCBI Taxonomy" id="1538125"/>
    <lineage>
        <taxon>Eukaryota</taxon>
        <taxon>Metazoa</taxon>
        <taxon>Ecdysozoa</taxon>
        <taxon>Arthropoda</taxon>
        <taxon>Chelicerata</taxon>
        <taxon>Arachnida</taxon>
        <taxon>Araneae</taxon>
        <taxon>Araneomorphae</taxon>
        <taxon>Entelegynae</taxon>
        <taxon>Araneoidea</taxon>
        <taxon>Araneidae</taxon>
        <taxon>Caerostris</taxon>
    </lineage>
</organism>
<protein>
    <submittedName>
        <fullName evidence="2">Uncharacterized protein</fullName>
    </submittedName>
</protein>
<proteinExistence type="predicted"/>
<sequence>MLCALILVLKIPKRRCFFRFPKPYHPPARKPIPGLYGHKEIFPPFAVPAPVFPPKTEIIIPGNPIKALHHHHHYYHHHKHDHQHSHDFKHSHAHSHKFSGYLPISFHNHNYGNLKAPDHGNNYELAIKNYLTKLPKNTFGHSNNVFSKDNKHYPLHHNLKNHNNYYRDRQSYDYDYHEGLGYSPTNHRSYKTDDEHVRDESNYLHLKSSSPSQHNDGNSITNQSYHMKLDSDLRKDETASSPNLMYDADSSNNQGITSDDENALDIATRVLNKLKLLPTDSVEISLENV</sequence>